<dbReference type="PANTHER" id="PTHR43355:SF2">
    <property type="entry name" value="FLAVIN REDUCTASE (NADPH)"/>
    <property type="match status" value="1"/>
</dbReference>
<dbReference type="EMBL" id="SLWR01000002">
    <property type="protein sequence ID" value="TCO50566.1"/>
    <property type="molecule type" value="Genomic_DNA"/>
</dbReference>
<dbReference type="Pfam" id="PF13460">
    <property type="entry name" value="NAD_binding_10"/>
    <property type="match status" value="1"/>
</dbReference>
<name>A0A4R2J195_9ACTN</name>
<dbReference type="InterPro" id="IPR016040">
    <property type="entry name" value="NAD(P)-bd_dom"/>
</dbReference>
<evidence type="ECO:0000313" key="2">
    <source>
        <dbReference type="EMBL" id="TCO50566.1"/>
    </source>
</evidence>
<dbReference type="Proteomes" id="UP000295573">
    <property type="component" value="Unassembled WGS sequence"/>
</dbReference>
<gene>
    <name evidence="2" type="ORF">EV646_102640</name>
</gene>
<dbReference type="InterPro" id="IPR036291">
    <property type="entry name" value="NAD(P)-bd_dom_sf"/>
</dbReference>
<dbReference type="RefSeq" id="WP_206752037.1">
    <property type="nucleotide sequence ID" value="NZ_SLWR01000002.1"/>
</dbReference>
<dbReference type="Gene3D" id="3.40.50.720">
    <property type="entry name" value="NAD(P)-binding Rossmann-like Domain"/>
    <property type="match status" value="1"/>
</dbReference>
<evidence type="ECO:0000259" key="1">
    <source>
        <dbReference type="Pfam" id="PF13460"/>
    </source>
</evidence>
<dbReference type="GO" id="GO:0016646">
    <property type="term" value="F:oxidoreductase activity, acting on the CH-NH group of donors, NAD or NADP as acceptor"/>
    <property type="evidence" value="ECO:0007669"/>
    <property type="project" value="TreeGrafter"/>
</dbReference>
<organism evidence="2 3">
    <name type="scientific">Kribbella antiqua</name>
    <dbReference type="NCBI Taxonomy" id="2512217"/>
    <lineage>
        <taxon>Bacteria</taxon>
        <taxon>Bacillati</taxon>
        <taxon>Actinomycetota</taxon>
        <taxon>Actinomycetes</taxon>
        <taxon>Propionibacteriales</taxon>
        <taxon>Kribbellaceae</taxon>
        <taxon>Kribbella</taxon>
    </lineage>
</organism>
<sequence>MRILVSGASGAVGSRVVHEALSRGHEVTAVGRSLERLTAALPPSSTLRSGDASSPDDVAALSQGHDVVISATRPRPGQEDELVQAAKGLLIGLADTGVRLILVGGAASF</sequence>
<protein>
    <submittedName>
        <fullName evidence="2">Putative NAD(P)-binding protein</fullName>
    </submittedName>
</protein>
<dbReference type="InterPro" id="IPR051606">
    <property type="entry name" value="Polyketide_Oxido-like"/>
</dbReference>
<keyword evidence="3" id="KW-1185">Reference proteome</keyword>
<dbReference type="PANTHER" id="PTHR43355">
    <property type="entry name" value="FLAVIN REDUCTASE (NADPH)"/>
    <property type="match status" value="1"/>
</dbReference>
<comment type="caution">
    <text evidence="2">The sequence shown here is derived from an EMBL/GenBank/DDBJ whole genome shotgun (WGS) entry which is preliminary data.</text>
</comment>
<evidence type="ECO:0000313" key="3">
    <source>
        <dbReference type="Proteomes" id="UP000295573"/>
    </source>
</evidence>
<reference evidence="2 3" key="1">
    <citation type="journal article" date="2015" name="Stand. Genomic Sci.">
        <title>Genomic Encyclopedia of Bacterial and Archaeal Type Strains, Phase III: the genomes of soil and plant-associated and newly described type strains.</title>
        <authorList>
            <person name="Whitman W.B."/>
            <person name="Woyke T."/>
            <person name="Klenk H.P."/>
            <person name="Zhou Y."/>
            <person name="Lilburn T.G."/>
            <person name="Beck B.J."/>
            <person name="De Vos P."/>
            <person name="Vandamme P."/>
            <person name="Eisen J.A."/>
            <person name="Garrity G."/>
            <person name="Hugenholtz P."/>
            <person name="Kyrpides N.C."/>
        </authorList>
    </citation>
    <scope>NUCLEOTIDE SEQUENCE [LARGE SCALE GENOMIC DNA]</scope>
    <source>
        <strain evidence="2 3">VKM Ac-2541</strain>
    </source>
</reference>
<proteinExistence type="predicted"/>
<accession>A0A4R2J195</accession>
<feature type="domain" description="NAD(P)-binding" evidence="1">
    <location>
        <begin position="7"/>
        <end position="105"/>
    </location>
</feature>
<dbReference type="AlphaFoldDB" id="A0A4R2J195"/>
<dbReference type="SUPFAM" id="SSF51735">
    <property type="entry name" value="NAD(P)-binding Rossmann-fold domains"/>
    <property type="match status" value="1"/>
</dbReference>